<evidence type="ECO:0000256" key="1">
    <source>
        <dbReference type="SAM" id="Phobius"/>
    </source>
</evidence>
<keyword evidence="1" id="KW-0812">Transmembrane</keyword>
<protein>
    <submittedName>
        <fullName evidence="2">Uncharacterized protein</fullName>
    </submittedName>
</protein>
<comment type="caution">
    <text evidence="2">The sequence shown here is derived from an EMBL/GenBank/DDBJ whole genome shotgun (WGS) entry which is preliminary data.</text>
</comment>
<keyword evidence="1" id="KW-1133">Transmembrane helix</keyword>
<keyword evidence="3" id="KW-1185">Reference proteome</keyword>
<feature type="transmembrane region" description="Helical" evidence="1">
    <location>
        <begin position="338"/>
        <end position="357"/>
    </location>
</feature>
<keyword evidence="1" id="KW-0472">Membrane</keyword>
<accession>A0A9P0ELK8</accession>
<dbReference type="EMBL" id="CABFOC020000043">
    <property type="protein sequence ID" value="CAH0051998.1"/>
    <property type="molecule type" value="Genomic_DNA"/>
</dbReference>
<gene>
    <name evidence="2" type="ORF">CSOL1703_00014931</name>
</gene>
<organism evidence="2 3">
    <name type="scientific">Clonostachys solani</name>
    <dbReference type="NCBI Taxonomy" id="160281"/>
    <lineage>
        <taxon>Eukaryota</taxon>
        <taxon>Fungi</taxon>
        <taxon>Dikarya</taxon>
        <taxon>Ascomycota</taxon>
        <taxon>Pezizomycotina</taxon>
        <taxon>Sordariomycetes</taxon>
        <taxon>Hypocreomycetidae</taxon>
        <taxon>Hypocreales</taxon>
        <taxon>Bionectriaceae</taxon>
        <taxon>Clonostachys</taxon>
    </lineage>
</organism>
<proteinExistence type="predicted"/>
<dbReference type="AlphaFoldDB" id="A0A9P0ELK8"/>
<feature type="transmembrane region" description="Helical" evidence="1">
    <location>
        <begin position="314"/>
        <end position="332"/>
    </location>
</feature>
<name>A0A9P0ELK8_9HYPO</name>
<dbReference type="Proteomes" id="UP000775872">
    <property type="component" value="Unassembled WGS sequence"/>
</dbReference>
<reference evidence="2" key="1">
    <citation type="submission" date="2021-10" db="EMBL/GenBank/DDBJ databases">
        <authorList>
            <person name="Piombo E."/>
        </authorList>
    </citation>
    <scope>NUCLEOTIDE SEQUENCE</scope>
</reference>
<evidence type="ECO:0000313" key="3">
    <source>
        <dbReference type="Proteomes" id="UP000775872"/>
    </source>
</evidence>
<sequence>MSSIIPMHDIDLQLVTSLGTSSHVAENTADFRDRAGHGCFLCLESHRHGQYAVLVPCLRPTRARRVKGHSDCFSDNPKPIYEKMIPWDSACESDSDIYQRLTDTCYQHLGSWKRWLPYYGITEVLEVNFYFAGVVESKGRYPIQMESVQLDKVLEECEEIIARYPADPYFDMDDVCLDDDTHSKKCLIGMHEWSQPCIRVDAEKAARRRNRLLFLSLLKVSARDSASANGLHTLEGLAQESCIYDIKYSSRLLFPSFFPSLQKRSYSDLIRGENKVVLPLPYELFRGTDQMRGLRFVLGWQTDRMIEIPYRVSCVWFGIAAIWLGLVFWRVGGGDWGIGLAFAQVVAASIAIVIASVQQ</sequence>
<evidence type="ECO:0000313" key="2">
    <source>
        <dbReference type="EMBL" id="CAH0051998.1"/>
    </source>
</evidence>
<dbReference type="OrthoDB" id="3557612at2759"/>